<dbReference type="Pfam" id="PF17867">
    <property type="entry name" value="AAA_lid_7"/>
    <property type="match status" value="3"/>
</dbReference>
<feature type="compositionally biased region" description="Basic and acidic residues" evidence="10">
    <location>
        <begin position="4801"/>
        <end position="4812"/>
    </location>
</feature>
<keyword evidence="13" id="KW-1185">Reference proteome</keyword>
<keyword evidence="7 9" id="KW-0143">Chaperone</keyword>
<evidence type="ECO:0000256" key="7">
    <source>
        <dbReference type="ARBA" id="ARBA00023186"/>
    </source>
</evidence>
<dbReference type="SUPFAM" id="SSF52540">
    <property type="entry name" value="P-loop containing nucleoside triphosphate hydrolases"/>
    <property type="match status" value="6"/>
</dbReference>
<evidence type="ECO:0000256" key="1">
    <source>
        <dbReference type="ARBA" id="ARBA00004604"/>
    </source>
</evidence>
<dbReference type="CDD" id="cd00009">
    <property type="entry name" value="AAA"/>
    <property type="match status" value="3"/>
</dbReference>
<feature type="region of interest" description="Disordered" evidence="10">
    <location>
        <begin position="842"/>
        <end position="865"/>
    </location>
</feature>
<dbReference type="Gene3D" id="3.40.50.300">
    <property type="entry name" value="P-loop containing nucleotide triphosphate hydrolases"/>
    <property type="match status" value="8"/>
</dbReference>
<feature type="compositionally biased region" description="Acidic residues" evidence="10">
    <location>
        <begin position="4638"/>
        <end position="4678"/>
    </location>
</feature>
<feature type="compositionally biased region" description="Acidic residues" evidence="10">
    <location>
        <begin position="4555"/>
        <end position="4566"/>
    </location>
</feature>
<comment type="caution">
    <text evidence="12">The sequence shown here is derived from an EMBL/GenBank/DDBJ whole genome shotgun (WGS) entry which is preliminary data.</text>
</comment>
<proteinExistence type="inferred from homology"/>
<feature type="compositionally biased region" description="Acidic residues" evidence="10">
    <location>
        <begin position="5008"/>
        <end position="5035"/>
    </location>
</feature>
<dbReference type="InterPro" id="IPR036465">
    <property type="entry name" value="vWFA_dom_sf"/>
</dbReference>
<evidence type="ECO:0000313" key="13">
    <source>
        <dbReference type="Proteomes" id="UP001642406"/>
    </source>
</evidence>
<feature type="compositionally biased region" description="Acidic residues" evidence="10">
    <location>
        <begin position="4716"/>
        <end position="4728"/>
    </location>
</feature>
<feature type="region of interest" description="Disordered" evidence="10">
    <location>
        <begin position="33"/>
        <end position="55"/>
    </location>
</feature>
<dbReference type="Pfam" id="PF21108">
    <property type="entry name" value="MDN1_4th"/>
    <property type="match status" value="1"/>
</dbReference>
<dbReference type="SMART" id="SM00382">
    <property type="entry name" value="AAA"/>
    <property type="match status" value="6"/>
</dbReference>
<dbReference type="InterPro" id="IPR040848">
    <property type="entry name" value="AAA_lid_7"/>
</dbReference>
<dbReference type="InterPro" id="IPR003593">
    <property type="entry name" value="AAA+_ATPase"/>
</dbReference>
<feature type="compositionally biased region" description="Basic and acidic residues" evidence="10">
    <location>
        <begin position="4986"/>
        <end position="4996"/>
    </location>
</feature>
<dbReference type="InterPro" id="IPR012099">
    <property type="entry name" value="Midasin"/>
</dbReference>
<dbReference type="InterPro" id="IPR041190">
    <property type="entry name" value="Midasin_AAA_lid_5"/>
</dbReference>
<comment type="similarity">
    <text evidence="3 9">Belongs to the midasin family.</text>
</comment>
<dbReference type="PANTHER" id="PTHR48103">
    <property type="entry name" value="MIDASIN-RELATED"/>
    <property type="match status" value="1"/>
</dbReference>
<feature type="compositionally biased region" description="Acidic residues" evidence="10">
    <location>
        <begin position="4735"/>
        <end position="4753"/>
    </location>
</feature>
<gene>
    <name evidence="12" type="primary">MDN1</name>
    <name evidence="12" type="ORF">SBRCBS47491_002755</name>
</gene>
<evidence type="ECO:0000256" key="2">
    <source>
        <dbReference type="ARBA" id="ARBA00004642"/>
    </source>
</evidence>
<dbReference type="InterPro" id="IPR002035">
    <property type="entry name" value="VWF_A"/>
</dbReference>
<dbReference type="InterPro" id="IPR048617">
    <property type="entry name" value="MDN1_AAA_lid_4"/>
</dbReference>
<organism evidence="12 13">
    <name type="scientific">Sporothrix bragantina</name>
    <dbReference type="NCBI Taxonomy" id="671064"/>
    <lineage>
        <taxon>Eukaryota</taxon>
        <taxon>Fungi</taxon>
        <taxon>Dikarya</taxon>
        <taxon>Ascomycota</taxon>
        <taxon>Pezizomycotina</taxon>
        <taxon>Sordariomycetes</taxon>
        <taxon>Sordariomycetidae</taxon>
        <taxon>Ophiostomatales</taxon>
        <taxon>Ophiostomataceae</taxon>
        <taxon>Sporothrix</taxon>
    </lineage>
</organism>
<evidence type="ECO:0000256" key="6">
    <source>
        <dbReference type="ARBA" id="ARBA00022840"/>
    </source>
</evidence>
<protein>
    <recommendedName>
        <fullName evidence="4 9">Midasin</fullName>
    </recommendedName>
</protein>
<dbReference type="Pfam" id="PF07728">
    <property type="entry name" value="AAA_5"/>
    <property type="match status" value="9"/>
</dbReference>
<evidence type="ECO:0000259" key="11">
    <source>
        <dbReference type="PROSITE" id="PS50234"/>
    </source>
</evidence>
<feature type="compositionally biased region" description="Acidic residues" evidence="10">
    <location>
        <begin position="4490"/>
        <end position="4523"/>
    </location>
</feature>
<comment type="subcellular location">
    <subcellularLocation>
        <location evidence="1">Nucleus</location>
        <location evidence="1">Nucleolus</location>
    </subcellularLocation>
    <subcellularLocation>
        <location evidence="2">Nucleus</location>
        <location evidence="2">Nucleoplasm</location>
    </subcellularLocation>
</comment>
<sequence length="5380" mass="595347">MAVYDVAPQRQSLLADTTTLALLPPELLRAIQSQTPPAASTSTTSTSSNPTPQHHASASFLDAIAQAALLPRLTGPLFAHFEPLFADICARWLLHFPRRTQDDAILAAFARILPLAPYLSVLLDKYLAETAIIAKTGTETPDTRPNSNASPLLHTLASLYDCHDDTAPSSPLFSTPQPSDADTVRILLVLWRLVNLDASAYAPLVPAGIQTFFCHSSPTVRFLAIRIFCLVHAAADFKLESVLREYIAEGDSLVADFDGVEADYTFLTLYEHTRCKNLHERVLAVRAAASAKENAENDDGETQEPQPEHQPLVLPLTPLVSAWGRSVIPRPAADTVLDGTSTPIQPSPLIKTATTLRNLESLATCLQKSEPVLLRGLPGCGKTSLVRAVARELGMEEGLVTLHLNEQTDAKTLIGLYSAGTKPGSFQWRPGILTVAVQEGRWVLIEDLDRAPNEVMSTILPLIERRELLIPSRRETIKASRNFRIFATVRTTLGLNGQETTRSLLGERLWQQLSVQALPAPELRHIVYDSFPALHALAADILAVFDQLTSLSSKKNASISAAAIERPMTLRDLMKWCRRLEHFLFRPSGGSSKTNGKAGTVTPTLSETDMIGIFLDAVDCFAGSVKDVRVRKFVGQTIAQALRIAPDVAEHVLMSHQPPFKDTEKQLVVGRATLKKPRRVGGPNGLLKPKSRPFATTAHARRLLEQISVAVDLQEPLLLVGETGIGKTTVVQQLAESMGHKLVVVNLSQQSEVGDLLGGFKPVNARSLAMPLKEEFEDLFSATGISTEKNEKYLKRISSSIARGRWADVCRLWQQAPKMFDKMLEQLLERRQAAREAEDAAAAAIAASTEGSTDGQPTKRRKTESSKLKALLDLKPRWALFSEKLDQFDIQVASGTGAFAFAFVEGKIVQAVRNGDWLLLDEINLASPDTLESIADLLSSGPGDRPSILLSETGEIDKIEAHTDFRVFGAMNPATDVGKRDLPIGLRSRFTELYVASPDREIQDLVPIIKTYLKGNAKVSDRIIERVARLYLAIKGLAEEKRLVDGANEVPHYSLRTLTRVLRYVDDVAPLYGLERALFEGFCMGFLTLLSQTSENLVMPLILDHLLGDTTNMHRRQAILAQAPRTPSDGRHYVRFLNKDKDRQYWLMQGAEPPIEREDYIRTAYVERNLLNLVRATSTRRFPILIQGPTSAGKTSMIEYLAQFSGNKFVRINNHEHTDLQEYLGTYVSGADGKLRFQEGVLVQAMRQGHWIVLDELNLAPTDVLEALNRLLDDNRELLIPETQEIVRPHESFMLFATQNPPGLYGGRKVLSRAFRNRFLELHYDDIPEDELGYILQMRCRNTAPSDCERIVAVYKELSRLRQTSRVFEQKNSFATLRDLFRWALREADNRDQIACHGFMLLAERVRDEEERMSVKSVIETIFKTKIDLDAIYGPGASPDLRKFEAEKQSQQVVWTKAMRRLFVLVTQALKNREPILLVGETGCGKTTICQMVAEAAGRELHIVNAHQNTETGDLIGSQRPVRNRGAITESLRKDLEEALALLPASEDDATAAASEDNNTVEALLERYKAHSLEDRQKAIPAALIDRIARDEARSKALFEWSDGSLVHAMKTGSFFLLDEISLADDSVLERLNSVLEPQRTLLLAEKGVGEGDDEDPTITAQEAFQFLATMNPGGDFGKKELSPALRNRFTEIWVPPLTDSEDVEAIVSATLREDVRGLSKTIVAFSYWFGRTFRASSATPFSIRDILVWAQFVNKCSQTSTPEAALIHGAATVFIDTLGANPSAMVSADPTIAGEQRELCLRKLGELLRLKGQDVASIYRSEPVLRATDDTLWAGDFSIARSPTGALDGGFEFEAPTTKMNVMRVVRALQMNHKPVLLEGNPGVGKTTLISALARACGQPLTRINLSDQTDLMDLFGTDVPVEGAEAGNFAWRDAPFLQAMQKGEWVLLDEMNLASQTVLEGLNACLDHRGEVYIAELDQTFKRHPDFRLFAAQNPHHQGGGRKGLPSSFVNRFIVVYADVFTEADQLRIAHKRYPGIPEDTVRRITTFVAALEREVTAHRAFGLQGAPWEFNLRDTLRWLELAAAPHASIVPDYFDMTVRQRFRTPRDRDEVTKLFASAVGHAHVPHNRFHTVGASSAQVGFALMQRNLVSQPTPDFPGVCVAPRLPELESLLVCVQNNLPCILVGASGTGKSALLQHVAALAGKPLVVFPLSADVDAMDLVGGFEQADPIREVLASVADVKSSLELYLLEHSTTTTTESEIAATTAAAELVSAIRQRPRNLQSGGAASGEAEYFARIADRITRLAPLVDTQSTLAAALSQTYDLLQQPLTLENPRFEWLDSIIVQAAQQGHWLVLDNANLCNASVLDRLNSLLERPQGFLSINEHSGPNGEPRIVALHPDFRVFLTVDPRYGELSRAMRNRSIEIFMDYDTDNEADSALRVDAYKQHITPVEARMHRYLEVTRHLVAASDAEAEATLPLWLDNLTLGDSMLLQRFLRAVEAGSLVQLGGDDQQSQIVTPRNRLRALLSFVQSADAQPIREAILQQYSQFATTQFGDNNDDEDDKGDNDDNKQLARLLVYEEPVHPLQNSPVARLASAGIPWWLAISYERYADAFYAYEDLQAQAQRAAMYLSKISLLTRLQRSALVEQVAMIKRDSTSHAFNFLNEVARLAQQLSFALSGSTEFSADDSRLNDRYLLNVIWHLWWRTHMLTSQASFDEAQFQAHLGYGRRLLDNGKKTYNKSGLFSAFVAAVAQHLEDDFAAGFKLTTGLSMDVLWPTLRPLPIPDAASYKQLTSMERLASRFDNLKWRVSSATPADLGKVITSLSEAYRLLRLDGTDSAGLVKALADEIARLEAMVGDDHQQPGALPLFADIFEAMRQLHVLYGSLSTSTSQDDKLSTLVLSNLSTSPLLRLRSAVSTAAVQLQTIDTLLSQDTAIRPWSGTLSRELLRRCDTITTASTLASLRSLESELPFVSKVAAQASMSMVADPVADLNKKLYELLSAVLQPHDEVLQHNIDQLSATAISYPRLRDVTITKAGLMLSVAQEDGSRHKLPAQDVIWPEVAESLESGWPEHLGRHLATVLRQHFLPAVVALAASNAYDAMHPLHQSFAAVAWVQYALGSIQLYTPDKVFDPHLKRQTEQAFDDTLRASLVAKAEALRRFDREFVNEDATAATNLRLKLVEEDIATLDANSQLASNERTQLKQQETTNIYRPPNTGTASELSKLQKDVFNPVLDVTIKDNLSSAHYRLVSSLLSAAMSATSSAESLQELQLIQGNVTRLIERLIVSFSAYQDLAVPLANFLRCLQLGLSLSERVPSSLAAEGVDSQDNLTSKAQWLTITPFLGGRLTNVEDVPLAIAKSWEFLQFGSVCAAVDGGNSNKDKNEKSFGALAFSAEGRRRVFETFHHFYDEWKKKLLADQRAEQEKTSLYRFRGSQEDEEEADEAEFTELFPIYDASDDKDDNRQDSKKAATSTKTKWDLSADIAKIHQDILQPSRPATDVIIDFCKSTARKVSREDADDNDELLLRAATHDASSTSTSRDGVILPAAMLVLDEKLRDLQNASVTATAAPTNTRNPAKNPSQYNFYADTNLPEARKLVALVHDVQVKFRSLQRIDEIGHLQPIADVLDGCDKILELGFNEALAKVIPRVEKLHEFLYEWQFRGYAPRIYLTPTLYDRTTATLVNWRKLELSTWSRLFDTEVDKCRQDAGTWWFIAYEAAVAGPMAILLESGKDVRDPDSTALAYHAEQLLKELSSYLASSIAGQYAARLDLLRQISAHLRLLVLDYPALTVIVNAVQSLVEYYTRFESSAADVIRRGRESLQKKMNDVLLLASWRDTNIDALRESARKSHQKLFRLVRKFRAVLGQPMGPAILQGLPESEEEGMVQGSGVLALYSYDKAPDFTKPEAAAQLCQQLVPGWGSDAHTRRLSSMDRLVGIMVKASAMPEAALDAADIVATFLSDLLANASALRKETPSLLTDENKTEVKQLKTRKTRLFDETVKAVRQMGFSNNLGTSRLAAQSSLERILATYNATRLPDEFDLPGLEYALHKFMDLAPQVRSALHDHNSDLQHTVARRSVGYLEGILFVALQQRELLAKSTLGLVTLNEQIAFFKGLSSGFDAASNSGGEETIVRLDNLTANNARALHWLVTILRVAIHLVSIHARLASVDLKSVQTNLETWTAKLNKQLTTLDAAPALPTGFVSSKTVTIRNEIQESLVQFTQDLNGHIADRPELTYILWQVRLWISTGGQDNNLLEDGSTDNNVQGVLSAFTDEALTLSKKVLDAVQKFNKSVADLPTSTEDTAWLVNNSTKLSAAVKSLHADTVASSISQCIELLRPVYRADATAAAPAALLRVLLPLLEQYASTYRHTLLQLTTVHRSTCQLGHRLSRLFVEIAAQGFCTPPEKTADDKSNDTNGKLEEGTGLGEGEGAEDISKDIQPDEDLSELAQTANKEKDKDKEDEGIEDEKDAVDMGNDEMEGEMGSAAGDDEEEEDKDGDDKDAEEEEDDMDEEAGDVDDLDPTAVDEKMWDGEDDAKDTDKEQQGNEAAGQQNEDEMTAAAEEENSQKKPAEEQAAAGDESNPEDNKEGEEEGGDDKEGEEADDDEGEMGSDDEEAGPQQELNRQDQNVEQNDVLDLPDDMQLEDEDGKDGDDDEFDNLDDLDTKDEEGGDDEEEQEEKRGKEDDDAGVDEGKDEEEDETMEEGPEVLENNKDEVDEDEEADEVDGEGAKEEGVEEDEMDVDGEEGEEEKEEPLKNAKPEDKSQPAQTDVQSGLGQEQDTATGAEEQDDKDVSAQNDSSAKREQGDKGQQDADDQEMATGGEGMLSNRDRENDDESAQQQQQADAADQEERQPFKKLGDVLERWHKTRQEIKQAEEKTVEQESKDEDSANQGAQQEFQHLHDDEAAPTTQAMGAAEDEEAKPFDDSMAIEEEEQPQAQQVKGEDEADDQDAAKHAGNDETNEDEQDAEQKPGDMDDEAMDEDDGAKKTEREDGRAGASMQKGAYDREDDEDEDMEMDEKDDVDEDDEEVDEEVTTQLLSTHLDDDFFDDNDESLLSMDEAIQQWSAFQTATHPLSLALAAQLRLILTPSQATRLSGGFRTGKRLSIRKIIPYIASGYKRDKIWMRRSVPTKRAYQIMLCVDDSKSMGENSDGVSNSPGHLALSSLVMVGRALSMLEAGQVGVVGFGARVFTAHALDADQSFGAGASGASGGAAQTLRRFTFQQDRTDVALLLRNTIDRFKHAREMNAASSSSADLWQLALVLSDGLTPSAAHERIRQLLREAAEARIMVVFVILDGSGGSSNDKKDKGANTKKKTNDSVLDLKEAKFIKDPATGTSRIVIERYLDTFPFPYYLIVHHLDDLPSALSGLLRTWFAEVNA</sequence>
<dbReference type="EMBL" id="CAWUHC010000017">
    <property type="protein sequence ID" value="CAK7216238.1"/>
    <property type="molecule type" value="Genomic_DNA"/>
</dbReference>
<dbReference type="Proteomes" id="UP001642406">
    <property type="component" value="Unassembled WGS sequence"/>
</dbReference>
<keyword evidence="6 9" id="KW-0067">ATP-binding</keyword>
<feature type="domain" description="VWFA" evidence="11">
    <location>
        <begin position="5137"/>
        <end position="5294"/>
    </location>
</feature>
<feature type="compositionally biased region" description="Acidic residues" evidence="10">
    <location>
        <begin position="4686"/>
        <end position="4708"/>
    </location>
</feature>
<feature type="compositionally biased region" description="Polar residues" evidence="10">
    <location>
        <begin position="4622"/>
        <end position="4633"/>
    </location>
</feature>
<dbReference type="SUPFAM" id="SSF53300">
    <property type="entry name" value="vWA-like"/>
    <property type="match status" value="1"/>
</dbReference>
<dbReference type="Pfam" id="PF17865">
    <property type="entry name" value="AAA_lid_5"/>
    <property type="match status" value="1"/>
</dbReference>
<evidence type="ECO:0000256" key="4">
    <source>
        <dbReference type="ARBA" id="ARBA00017143"/>
    </source>
</evidence>
<evidence type="ECO:0000256" key="8">
    <source>
        <dbReference type="ARBA" id="ARBA00023242"/>
    </source>
</evidence>
<feature type="compositionally biased region" description="Basic and acidic residues" evidence="10">
    <location>
        <begin position="4754"/>
        <end position="4765"/>
    </location>
</feature>
<feature type="compositionally biased region" description="Basic and acidic residues" evidence="10">
    <location>
        <begin position="4409"/>
        <end position="4424"/>
    </location>
</feature>
<dbReference type="PANTHER" id="PTHR48103:SF2">
    <property type="entry name" value="MIDASIN"/>
    <property type="match status" value="1"/>
</dbReference>
<accession>A0ABP0B9I0</accession>
<evidence type="ECO:0000256" key="9">
    <source>
        <dbReference type="PIRNR" id="PIRNR010340"/>
    </source>
</evidence>
<name>A0ABP0B9I0_9PEZI</name>
<feature type="compositionally biased region" description="Polar residues" evidence="10">
    <location>
        <begin position="4766"/>
        <end position="4783"/>
    </location>
</feature>
<evidence type="ECO:0000256" key="5">
    <source>
        <dbReference type="ARBA" id="ARBA00022741"/>
    </source>
</evidence>
<dbReference type="PIRSF" id="PIRSF010340">
    <property type="entry name" value="Midasin"/>
    <property type="match status" value="1"/>
</dbReference>
<feature type="compositionally biased region" description="Acidic residues" evidence="10">
    <location>
        <begin position="4976"/>
        <end position="4985"/>
    </location>
</feature>
<feature type="region of interest" description="Disordered" evidence="10">
    <location>
        <begin position="4405"/>
        <end position="5043"/>
    </location>
</feature>
<keyword evidence="5 9" id="KW-0547">Nucleotide-binding</keyword>
<reference evidence="12 13" key="1">
    <citation type="submission" date="2024-01" db="EMBL/GenBank/DDBJ databases">
        <authorList>
            <person name="Allen C."/>
            <person name="Tagirdzhanova G."/>
        </authorList>
    </citation>
    <scope>NUCLEOTIDE SEQUENCE [LARGE SCALE GENOMIC DNA]</scope>
</reference>
<feature type="compositionally biased region" description="Acidic residues" evidence="10">
    <location>
        <begin position="4464"/>
        <end position="4483"/>
    </location>
</feature>
<dbReference type="InterPro" id="IPR011704">
    <property type="entry name" value="ATPase_dyneun-rel_AAA"/>
</dbReference>
<evidence type="ECO:0000256" key="10">
    <source>
        <dbReference type="SAM" id="MobiDB-lite"/>
    </source>
</evidence>
<dbReference type="InterPro" id="IPR027417">
    <property type="entry name" value="P-loop_NTPase"/>
</dbReference>
<feature type="compositionally biased region" description="Low complexity" evidence="10">
    <location>
        <begin position="33"/>
        <end position="53"/>
    </location>
</feature>
<feature type="compositionally biased region" description="Acidic residues" evidence="10">
    <location>
        <begin position="4583"/>
        <end position="4618"/>
    </location>
</feature>
<dbReference type="PROSITE" id="PS50234">
    <property type="entry name" value="VWFA"/>
    <property type="match status" value="1"/>
</dbReference>
<keyword evidence="8 9" id="KW-0539">Nucleus</keyword>
<comment type="function">
    <text evidence="9">Nuclear chaperone required for maturation and nuclear export of pre-60S ribosome subunits.</text>
</comment>
<evidence type="ECO:0000313" key="12">
    <source>
        <dbReference type="EMBL" id="CAK7216238.1"/>
    </source>
</evidence>
<feature type="compositionally biased region" description="Basic and acidic residues" evidence="10">
    <location>
        <begin position="4850"/>
        <end position="4884"/>
    </location>
</feature>
<evidence type="ECO:0000256" key="3">
    <source>
        <dbReference type="ARBA" id="ARBA00007188"/>
    </source>
</evidence>